<sequence length="154" mass="16967">MGDILTIKDKILAFLKEKDIKKVDFFEATGIQSSNFKGKNMASQPGGDMIVKVLTLYPDLSAEWLMRGEGNMLKSNNTDVSQNSYTIHQEISQDNKQEIEKYNAPPPEIVDKLLSTIKEQAEEIGMLKQTITQLKQDKSGRVSDAGSSTLAGAG</sequence>
<organism evidence="2">
    <name type="scientific">Bacteroides caccae</name>
    <dbReference type="NCBI Taxonomy" id="47678"/>
    <lineage>
        <taxon>Bacteria</taxon>
        <taxon>Pseudomonadati</taxon>
        <taxon>Bacteroidota</taxon>
        <taxon>Bacteroidia</taxon>
        <taxon>Bacteroidales</taxon>
        <taxon>Bacteroidaceae</taxon>
        <taxon>Bacteroides</taxon>
    </lineage>
</organism>
<reference evidence="2" key="1">
    <citation type="submission" date="2019-11" db="EMBL/GenBank/DDBJ databases">
        <authorList>
            <person name="Feng L."/>
        </authorList>
    </citation>
    <scope>NUCLEOTIDE SEQUENCE</scope>
    <source>
        <strain evidence="2">BcaccaeLFYP20</strain>
    </source>
</reference>
<gene>
    <name evidence="2" type="ORF">BCLFYP20_03827</name>
</gene>
<feature type="region of interest" description="Disordered" evidence="1">
    <location>
        <begin position="133"/>
        <end position="154"/>
    </location>
</feature>
<accession>A0A6N2WCH2</accession>
<dbReference type="RefSeq" id="WP_421727563.1">
    <property type="nucleotide sequence ID" value="NZ_CACRTB010000035.1"/>
</dbReference>
<feature type="compositionally biased region" description="Polar residues" evidence="1">
    <location>
        <begin position="145"/>
        <end position="154"/>
    </location>
</feature>
<name>A0A6N2WCH2_9BACE</name>
<dbReference type="AlphaFoldDB" id="A0A6N2WCH2"/>
<protein>
    <submittedName>
        <fullName evidence="2">Uncharacterized protein</fullName>
    </submittedName>
</protein>
<proteinExistence type="predicted"/>
<dbReference type="EMBL" id="CACRTB010000035">
    <property type="protein sequence ID" value="VYT40275.1"/>
    <property type="molecule type" value="Genomic_DNA"/>
</dbReference>
<evidence type="ECO:0000256" key="1">
    <source>
        <dbReference type="SAM" id="MobiDB-lite"/>
    </source>
</evidence>
<evidence type="ECO:0000313" key="2">
    <source>
        <dbReference type="EMBL" id="VYT40275.1"/>
    </source>
</evidence>